<dbReference type="EMBL" id="FNYY01000011">
    <property type="protein sequence ID" value="SEJ81901.1"/>
    <property type="molecule type" value="Genomic_DNA"/>
</dbReference>
<proteinExistence type="predicted"/>
<reference evidence="4 5" key="1">
    <citation type="submission" date="2016-10" db="EMBL/GenBank/DDBJ databases">
        <authorList>
            <person name="Varghese N."/>
            <person name="Submissions S."/>
        </authorList>
    </citation>
    <scope>NUCLEOTIDE SEQUENCE [LARGE SCALE GENOMIC DNA]</scope>
    <source>
        <strain evidence="4 5">FF3</strain>
    </source>
</reference>
<dbReference type="GO" id="GO:0071949">
    <property type="term" value="F:FAD binding"/>
    <property type="evidence" value="ECO:0007669"/>
    <property type="project" value="InterPro"/>
</dbReference>
<evidence type="ECO:0000256" key="2">
    <source>
        <dbReference type="ARBA" id="ARBA00023027"/>
    </source>
</evidence>
<keyword evidence="1" id="KW-0560">Oxidoreductase</keyword>
<dbReference type="Pfam" id="PF01494">
    <property type="entry name" value="FAD_binding_3"/>
    <property type="match status" value="1"/>
</dbReference>
<dbReference type="Proteomes" id="UP000182932">
    <property type="component" value="Unassembled WGS sequence"/>
</dbReference>
<dbReference type="InterPro" id="IPR002938">
    <property type="entry name" value="FAD-bd"/>
</dbReference>
<gene>
    <name evidence="4" type="ORF">SAMN04487940_11120</name>
</gene>
<dbReference type="GO" id="GO:0016491">
    <property type="term" value="F:oxidoreductase activity"/>
    <property type="evidence" value="ECO:0007669"/>
    <property type="project" value="UniProtKB-KW"/>
</dbReference>
<dbReference type="RefSeq" id="WP_211568899.1">
    <property type="nucleotide sequence ID" value="NZ_FNYY01000011.1"/>
</dbReference>
<dbReference type="PANTHER" id="PTHR43476">
    <property type="entry name" value="3-(3-HYDROXY-PHENYL)PROPIONATE/3-HYDROXYCINNAMIC ACID HYDROXYLASE"/>
    <property type="match status" value="1"/>
</dbReference>
<dbReference type="PANTHER" id="PTHR43476:SF4">
    <property type="entry name" value="BLR0106 PROTEIN"/>
    <property type="match status" value="1"/>
</dbReference>
<dbReference type="InterPro" id="IPR050631">
    <property type="entry name" value="PheA/TfdB_FAD_monoxygenase"/>
</dbReference>
<protein>
    <submittedName>
        <fullName evidence="4">2-polyprenyl-6-methoxyphenol hydroxylase</fullName>
    </submittedName>
</protein>
<dbReference type="InterPro" id="IPR036188">
    <property type="entry name" value="FAD/NAD-bd_sf"/>
</dbReference>
<name>A0A975ZP95_9RHOB</name>
<comment type="caution">
    <text evidence="4">The sequence shown here is derived from an EMBL/GenBank/DDBJ whole genome shotgun (WGS) entry which is preliminary data.</text>
</comment>
<sequence length="398" mass="43914">MTMRIAIVGAGPAGLFLARLIKKTMPETHVEVFEQNPRDATYGFGVTLAGAARARLGEVDPEVQARLEEAMVFNSTQAIVLDDESILLKYAGAGGAIERLNLLTILERLCEEVGVTPRYETRVDSKSDLTVRGLPSELGDYDLIVGADGANSEVRAMMGSGFRMTTRTLGNHFAWYGVGKALSPNALVFRHYEGGVFIAHYYAYTANMSTFVAECDADTWTRCGLDKMTDAERKALMEEIFSPELEGETLLENKSIWRQFTAQVAEDWSCGNAVLIGDALRVAHFSIGSGTRLAMDDALALHDALAGCEGDIPAALAAYEADRRPNRDLFTKATVKSFEWYENIAVRMQTDVASFAHDFLTRTGRVDDKRLERYAPEFYRDHVAPRLEREAAVGGRRG</sequence>
<dbReference type="PRINTS" id="PR00420">
    <property type="entry name" value="RNGMNOXGNASE"/>
</dbReference>
<accession>A0A975ZP95</accession>
<organism evidence="4 5">
    <name type="scientific">Marinovum algicola</name>
    <dbReference type="NCBI Taxonomy" id="42444"/>
    <lineage>
        <taxon>Bacteria</taxon>
        <taxon>Pseudomonadati</taxon>
        <taxon>Pseudomonadota</taxon>
        <taxon>Alphaproteobacteria</taxon>
        <taxon>Rhodobacterales</taxon>
        <taxon>Roseobacteraceae</taxon>
        <taxon>Marinovum</taxon>
    </lineage>
</organism>
<keyword evidence="2" id="KW-0520">NAD</keyword>
<feature type="domain" description="FAD-binding" evidence="3">
    <location>
        <begin position="142"/>
        <end position="326"/>
    </location>
</feature>
<keyword evidence="5" id="KW-1185">Reference proteome</keyword>
<evidence type="ECO:0000313" key="4">
    <source>
        <dbReference type="EMBL" id="SEJ81901.1"/>
    </source>
</evidence>
<evidence type="ECO:0000256" key="1">
    <source>
        <dbReference type="ARBA" id="ARBA00023002"/>
    </source>
</evidence>
<dbReference type="Gene3D" id="3.50.50.60">
    <property type="entry name" value="FAD/NAD(P)-binding domain"/>
    <property type="match status" value="1"/>
</dbReference>
<dbReference type="AlphaFoldDB" id="A0A975ZP95"/>
<dbReference type="SUPFAM" id="SSF51905">
    <property type="entry name" value="FAD/NAD(P)-binding domain"/>
    <property type="match status" value="1"/>
</dbReference>
<dbReference type="Gene3D" id="3.30.9.20">
    <property type="match status" value="1"/>
</dbReference>
<dbReference type="GeneID" id="80819270"/>
<evidence type="ECO:0000313" key="5">
    <source>
        <dbReference type="Proteomes" id="UP000182932"/>
    </source>
</evidence>
<evidence type="ECO:0000259" key="3">
    <source>
        <dbReference type="Pfam" id="PF01494"/>
    </source>
</evidence>